<accession>A0A975SL83</accession>
<organism evidence="4 5">
    <name type="scientific">Azospira inquinata</name>
    <dbReference type="NCBI Taxonomy" id="2785627"/>
    <lineage>
        <taxon>Bacteria</taxon>
        <taxon>Pseudomonadati</taxon>
        <taxon>Pseudomonadota</taxon>
        <taxon>Betaproteobacteria</taxon>
        <taxon>Rhodocyclales</taxon>
        <taxon>Rhodocyclaceae</taxon>
        <taxon>Azospira</taxon>
    </lineage>
</organism>
<sequence length="348" mass="37339">MSDPAFPPYFLKPEAYGALGAGPVHSLRGVWRDGERQRQLAWHLYLPPGRGRVPLVIFSHGLGGSRETGAAWLSHWSAHGLACLALQHPGSDRDQLAGVAPLDLPRVMAQAMTGEQMLSRVADVQFVVSRLARGGAAEECDRVEVVEAGIAPAGSAEQPPSGDIDPAAAALPEPFPYERLDLDRLGFAGHSFGALTAQALAGERLDWGKPDVTTAKPFRAFLALSPSARGAPAGRAAGFAAICRPFFSITGSRDKGIGRGDVGPENRRLPYAHMPPGHKYLLVLAGATHRHFAGEAEDRRRTPAFTRAVQAASLAFWRCYLMGEEAARRWLQSGFPATLGEGDAWAWK</sequence>
<dbReference type="GO" id="GO:0016042">
    <property type="term" value="P:lipid catabolic process"/>
    <property type="evidence" value="ECO:0007669"/>
    <property type="project" value="UniProtKB-KW"/>
</dbReference>
<keyword evidence="5" id="KW-1185">Reference proteome</keyword>
<keyword evidence="3" id="KW-0443">Lipid metabolism</keyword>
<evidence type="ECO:0000256" key="2">
    <source>
        <dbReference type="ARBA" id="ARBA00022963"/>
    </source>
</evidence>
<dbReference type="GO" id="GO:0003847">
    <property type="term" value="F:1-alkyl-2-acetylglycerophosphocholine esterase activity"/>
    <property type="evidence" value="ECO:0007669"/>
    <property type="project" value="TreeGrafter"/>
</dbReference>
<evidence type="ECO:0000256" key="1">
    <source>
        <dbReference type="ARBA" id="ARBA00022801"/>
    </source>
</evidence>
<protein>
    <submittedName>
        <fullName evidence="4">Uncharacterized protein</fullName>
    </submittedName>
</protein>
<dbReference type="EMBL" id="CP064782">
    <property type="protein sequence ID" value="QWT47960.1"/>
    <property type="molecule type" value="Genomic_DNA"/>
</dbReference>
<dbReference type="PANTHER" id="PTHR10272">
    <property type="entry name" value="PLATELET-ACTIVATING FACTOR ACETYLHYDROLASE"/>
    <property type="match status" value="1"/>
</dbReference>
<keyword evidence="2" id="KW-0442">Lipid degradation</keyword>
<gene>
    <name evidence="4" type="ORF">Azoinq_08735</name>
</gene>
<dbReference type="AlphaFoldDB" id="A0A975SL83"/>
<dbReference type="RefSeq" id="WP_216129943.1">
    <property type="nucleotide sequence ID" value="NZ_CP064782.1"/>
</dbReference>
<evidence type="ECO:0000256" key="3">
    <source>
        <dbReference type="ARBA" id="ARBA00023098"/>
    </source>
</evidence>
<dbReference type="Proteomes" id="UP000683428">
    <property type="component" value="Chromosome"/>
</dbReference>
<evidence type="ECO:0000313" key="4">
    <source>
        <dbReference type="EMBL" id="QWT47960.1"/>
    </source>
</evidence>
<proteinExistence type="predicted"/>
<keyword evidence="1" id="KW-0378">Hydrolase</keyword>
<dbReference type="PANTHER" id="PTHR10272:SF0">
    <property type="entry name" value="PLATELET-ACTIVATING FACTOR ACETYLHYDROLASE"/>
    <property type="match status" value="1"/>
</dbReference>
<dbReference type="Pfam" id="PF03403">
    <property type="entry name" value="PAF-AH_p_II"/>
    <property type="match status" value="1"/>
</dbReference>
<reference evidence="4" key="1">
    <citation type="submission" date="2020-11" db="EMBL/GenBank/DDBJ databases">
        <title>Azospira inquinata sp. nov.</title>
        <authorList>
            <person name="Moe W.M."/>
            <person name="Mikes M.C."/>
        </authorList>
    </citation>
    <scope>NUCLEOTIDE SEQUENCE</scope>
    <source>
        <strain evidence="4">Azo-3</strain>
    </source>
</reference>
<dbReference type="KEGG" id="aiq:Azoinq_08735"/>
<evidence type="ECO:0000313" key="5">
    <source>
        <dbReference type="Proteomes" id="UP000683428"/>
    </source>
</evidence>
<name>A0A975SL83_9RHOO</name>